<evidence type="ECO:0000313" key="4">
    <source>
        <dbReference type="EMBL" id="KYM81336.1"/>
    </source>
</evidence>
<gene>
    <name evidence="4" type="ORF">ALC53_08104</name>
</gene>
<dbReference type="STRING" id="520822.A0A195B9Y1"/>
<dbReference type="Pfam" id="PF09174">
    <property type="entry name" value="Maf1"/>
    <property type="match status" value="1"/>
</dbReference>
<dbReference type="PANTHER" id="PTHR22504">
    <property type="entry name" value="REPRESSOR OF RNA POLYMERASE III TRANSCRIPTION MAF1"/>
    <property type="match status" value="1"/>
</dbReference>
<evidence type="ECO:0000256" key="3">
    <source>
        <dbReference type="SAM" id="MobiDB-lite"/>
    </source>
</evidence>
<dbReference type="GO" id="GO:0016480">
    <property type="term" value="P:negative regulation of transcription by RNA polymerase III"/>
    <property type="evidence" value="ECO:0007669"/>
    <property type="project" value="InterPro"/>
</dbReference>
<accession>A0A195B9Y1</accession>
<dbReference type="InterPro" id="IPR027854">
    <property type="entry name" value="STMP1"/>
</dbReference>
<evidence type="ECO:0000256" key="2">
    <source>
        <dbReference type="ARBA" id="ARBA00020829"/>
    </source>
</evidence>
<dbReference type="Pfam" id="PF15054">
    <property type="entry name" value="DUF4535"/>
    <property type="match status" value="1"/>
</dbReference>
<dbReference type="GO" id="GO:0005634">
    <property type="term" value="C:nucleus"/>
    <property type="evidence" value="ECO:0007669"/>
    <property type="project" value="TreeGrafter"/>
</dbReference>
<dbReference type="FunFam" id="3.40.1000.50:FF:000002">
    <property type="entry name" value="Repressor of RNA polymerase III transcription MAF1"/>
    <property type="match status" value="1"/>
</dbReference>
<dbReference type="EMBL" id="KQ976537">
    <property type="protein sequence ID" value="KYM81336.1"/>
    <property type="molecule type" value="Genomic_DNA"/>
</dbReference>
<dbReference type="InterPro" id="IPR015257">
    <property type="entry name" value="Maf1"/>
</dbReference>
<keyword evidence="5" id="KW-1185">Reference proteome</keyword>
<proteinExistence type="inferred from homology"/>
<evidence type="ECO:0000256" key="1">
    <source>
        <dbReference type="ARBA" id="ARBA00006231"/>
    </source>
</evidence>
<feature type="compositionally biased region" description="Polar residues" evidence="3">
    <location>
        <begin position="62"/>
        <end position="81"/>
    </location>
</feature>
<organism evidence="4 5">
    <name type="scientific">Atta colombica</name>
    <dbReference type="NCBI Taxonomy" id="520822"/>
    <lineage>
        <taxon>Eukaryota</taxon>
        <taxon>Metazoa</taxon>
        <taxon>Ecdysozoa</taxon>
        <taxon>Arthropoda</taxon>
        <taxon>Hexapoda</taxon>
        <taxon>Insecta</taxon>
        <taxon>Pterygota</taxon>
        <taxon>Neoptera</taxon>
        <taxon>Endopterygota</taxon>
        <taxon>Hymenoptera</taxon>
        <taxon>Apocrita</taxon>
        <taxon>Aculeata</taxon>
        <taxon>Formicoidea</taxon>
        <taxon>Formicidae</taxon>
        <taxon>Myrmicinae</taxon>
        <taxon>Atta</taxon>
    </lineage>
</organism>
<dbReference type="Gene3D" id="3.40.1000.50">
    <property type="entry name" value="Repressor of RNA polymerase III transcription Maf1"/>
    <property type="match status" value="2"/>
</dbReference>
<comment type="similarity">
    <text evidence="1">Belongs to the MAF1 family.</text>
</comment>
<dbReference type="AlphaFoldDB" id="A0A195B9Y1"/>
<dbReference type="InterPro" id="IPR038564">
    <property type="entry name" value="Maf1_sf"/>
</dbReference>
<dbReference type="GO" id="GO:0000994">
    <property type="term" value="F:RNA polymerase III core binding"/>
    <property type="evidence" value="ECO:0007669"/>
    <property type="project" value="TreeGrafter"/>
</dbReference>
<protein>
    <recommendedName>
        <fullName evidence="2">Repressor of RNA polymerase III transcription MAF1 homolog</fullName>
    </recommendedName>
</protein>
<sequence length="311" mass="35001">MKLLENTHLEAINSALSIKTGDSKIIGRIESYSCKMTANDKQMYKRYNAEQGGTPHDLQALSPPQTSLGTSPAQGCLSRSVSGDEEGPLCDTISKKTLFYLIATLNSTFNPDYDFSDAKSHEFSKEPSLQWVMNAVDGNLNATAGDHYRSLRSALWAAVDKEISLHGCDIYSYNPDFASDPFGEDGCLWSFNYFFYNKKLKRIVFFTCRAINPLYVPDSGVGSDFAMDEDDEDDLVVKLTKLKITSDPDGFIHWLIKSVLRTLNMLRFLISLSIGVYAGIYIAQNYEVPRVEPTKVYQRVLQFLEENKKKP</sequence>
<dbReference type="PANTHER" id="PTHR22504:SF0">
    <property type="entry name" value="REPRESSOR OF RNA POLYMERASE III TRANSCRIPTION MAF1 HOMOLOG"/>
    <property type="match status" value="1"/>
</dbReference>
<name>A0A195B9Y1_9HYME</name>
<feature type="region of interest" description="Disordered" evidence="3">
    <location>
        <begin position="50"/>
        <end position="85"/>
    </location>
</feature>
<reference evidence="4 5" key="1">
    <citation type="submission" date="2015-09" db="EMBL/GenBank/DDBJ databases">
        <title>Atta colombica WGS genome.</title>
        <authorList>
            <person name="Nygaard S."/>
            <person name="Hu H."/>
            <person name="Boomsma J."/>
            <person name="Zhang G."/>
        </authorList>
    </citation>
    <scope>NUCLEOTIDE SEQUENCE [LARGE SCALE GENOMIC DNA]</scope>
    <source>
        <strain evidence="4">Treedump-2</strain>
        <tissue evidence="4">Whole body</tissue>
    </source>
</reference>
<dbReference type="Proteomes" id="UP000078540">
    <property type="component" value="Unassembled WGS sequence"/>
</dbReference>
<evidence type="ECO:0000313" key="5">
    <source>
        <dbReference type="Proteomes" id="UP000078540"/>
    </source>
</evidence>